<evidence type="ECO:0000256" key="10">
    <source>
        <dbReference type="SAM" id="Phobius"/>
    </source>
</evidence>
<evidence type="ECO:0000313" key="11">
    <source>
        <dbReference type="EMBL" id="KAJ6705789.1"/>
    </source>
</evidence>
<evidence type="ECO:0000256" key="1">
    <source>
        <dbReference type="ARBA" id="ARBA00004477"/>
    </source>
</evidence>
<dbReference type="AlphaFoldDB" id="A0A9Q0QFT8"/>
<organism evidence="11 12">
    <name type="scientific">Salix purpurea</name>
    <name type="common">Purple osier willow</name>
    <dbReference type="NCBI Taxonomy" id="77065"/>
    <lineage>
        <taxon>Eukaryota</taxon>
        <taxon>Viridiplantae</taxon>
        <taxon>Streptophyta</taxon>
        <taxon>Embryophyta</taxon>
        <taxon>Tracheophyta</taxon>
        <taxon>Spermatophyta</taxon>
        <taxon>Magnoliopsida</taxon>
        <taxon>eudicotyledons</taxon>
        <taxon>Gunneridae</taxon>
        <taxon>Pentapetalae</taxon>
        <taxon>rosids</taxon>
        <taxon>fabids</taxon>
        <taxon>Malpighiales</taxon>
        <taxon>Salicaceae</taxon>
        <taxon>Saliceae</taxon>
        <taxon>Salix</taxon>
    </lineage>
</organism>
<comment type="caution">
    <text evidence="11">The sequence shown here is derived from an EMBL/GenBank/DDBJ whole genome shotgun (WGS) entry which is preliminary data.</text>
</comment>
<dbReference type="GO" id="GO:0080162">
    <property type="term" value="P:endoplasmic reticulum to cytosol auxin transport"/>
    <property type="evidence" value="ECO:0007669"/>
    <property type="project" value="InterPro"/>
</dbReference>
<proteinExistence type="inferred from homology"/>
<evidence type="ECO:0000256" key="7">
    <source>
        <dbReference type="ARBA" id="ARBA00023294"/>
    </source>
</evidence>
<keyword evidence="6 10" id="KW-0472">Membrane</keyword>
<sequence length="114" mass="12560">MELWNLFIVALMPVLKVLLLTAVGVFLAIERVGILRADARNHLNNLVFYVLGPALVGSSLAKFVTLRSLLKLWFMPLNVLITFIIGSVLGWLLVKITKAPRRMRGMIVGSCAAA</sequence>
<keyword evidence="4" id="KW-0256">Endoplasmic reticulum</keyword>
<evidence type="ECO:0000256" key="4">
    <source>
        <dbReference type="ARBA" id="ARBA00022824"/>
    </source>
</evidence>
<comment type="function">
    <text evidence="8">Involved in cellular auxin homeostasis by regulating auxin metabolism. Regulates intracellular auxin accumulation at the endoplasmic reticulum and thus auxin availability for nuclear auxin signaling.</text>
</comment>
<evidence type="ECO:0000256" key="5">
    <source>
        <dbReference type="ARBA" id="ARBA00022989"/>
    </source>
</evidence>
<feature type="transmembrane region" description="Helical" evidence="10">
    <location>
        <begin position="6"/>
        <end position="29"/>
    </location>
</feature>
<keyword evidence="2" id="KW-0813">Transport</keyword>
<dbReference type="PANTHER" id="PTHR31651">
    <property type="match status" value="1"/>
</dbReference>
<dbReference type="GO" id="GO:0009734">
    <property type="term" value="P:auxin-activated signaling pathway"/>
    <property type="evidence" value="ECO:0007669"/>
    <property type="project" value="UniProtKB-KW"/>
</dbReference>
<dbReference type="Proteomes" id="UP001151532">
    <property type="component" value="Chromosome 3"/>
</dbReference>
<evidence type="ECO:0000256" key="2">
    <source>
        <dbReference type="ARBA" id="ARBA00022448"/>
    </source>
</evidence>
<gene>
    <name evidence="11" type="ORF">OIU79_010457</name>
</gene>
<dbReference type="EMBL" id="JAPFFK010000016">
    <property type="protein sequence ID" value="KAJ6705789.1"/>
    <property type="molecule type" value="Genomic_DNA"/>
</dbReference>
<evidence type="ECO:0000256" key="9">
    <source>
        <dbReference type="ARBA" id="ARBA00025752"/>
    </source>
</evidence>
<reference evidence="11" key="2">
    <citation type="journal article" date="2023" name="Int. J. Mol. Sci.">
        <title>De Novo Assembly and Annotation of 11 Diverse Shrub Willow (Salix) Genomes Reveals Novel Gene Organization in Sex-Linked Regions.</title>
        <authorList>
            <person name="Hyden B."/>
            <person name="Feng K."/>
            <person name="Yates T.B."/>
            <person name="Jawdy S."/>
            <person name="Cereghino C."/>
            <person name="Smart L.B."/>
            <person name="Muchero W."/>
        </authorList>
    </citation>
    <scope>NUCLEOTIDE SEQUENCE</scope>
    <source>
        <tissue evidence="11">Shoot tip</tissue>
    </source>
</reference>
<reference evidence="11" key="1">
    <citation type="submission" date="2022-11" db="EMBL/GenBank/DDBJ databases">
        <authorList>
            <person name="Hyden B.L."/>
            <person name="Feng K."/>
            <person name="Yates T."/>
            <person name="Jawdy S."/>
            <person name="Smart L.B."/>
            <person name="Muchero W."/>
        </authorList>
    </citation>
    <scope>NUCLEOTIDE SEQUENCE</scope>
    <source>
        <tissue evidence="11">Shoot tip</tissue>
    </source>
</reference>
<evidence type="ECO:0000256" key="6">
    <source>
        <dbReference type="ARBA" id="ARBA00023136"/>
    </source>
</evidence>
<protein>
    <recommendedName>
        <fullName evidence="13">PIN-like protein</fullName>
    </recommendedName>
</protein>
<dbReference type="InterPro" id="IPR045033">
    <property type="entry name" value="PILS1/3/4/5/7"/>
</dbReference>
<keyword evidence="7" id="KW-0927">Auxin signaling pathway</keyword>
<name>A0A9Q0QFT8_SALPP</name>
<dbReference type="OrthoDB" id="191139at2759"/>
<evidence type="ECO:0000313" key="12">
    <source>
        <dbReference type="Proteomes" id="UP001151532"/>
    </source>
</evidence>
<comment type="similarity">
    <text evidence="9">Belongs to the auxin efflux carrier (TC 2.A.69.2) family.</text>
</comment>
<dbReference type="GO" id="GO:0005789">
    <property type="term" value="C:endoplasmic reticulum membrane"/>
    <property type="evidence" value="ECO:0007669"/>
    <property type="project" value="UniProtKB-SubCell"/>
</dbReference>
<feature type="transmembrane region" description="Helical" evidence="10">
    <location>
        <begin position="73"/>
        <end position="94"/>
    </location>
</feature>
<dbReference type="PANTHER" id="PTHR31651:SF40">
    <property type="entry name" value="SYMPORTER, PUTATIVE-RELATED"/>
    <property type="match status" value="1"/>
</dbReference>
<evidence type="ECO:0000256" key="3">
    <source>
        <dbReference type="ARBA" id="ARBA00022692"/>
    </source>
</evidence>
<dbReference type="InterPro" id="IPR004776">
    <property type="entry name" value="Mem_transp_PIN-like"/>
</dbReference>
<comment type="subcellular location">
    <subcellularLocation>
        <location evidence="1">Endoplasmic reticulum membrane</location>
        <topology evidence="1">Multi-pass membrane protein</topology>
    </subcellularLocation>
</comment>
<keyword evidence="12" id="KW-1185">Reference proteome</keyword>
<keyword evidence="5 10" id="KW-1133">Transmembrane helix</keyword>
<dbReference type="Pfam" id="PF03547">
    <property type="entry name" value="Mem_trans"/>
    <property type="match status" value="1"/>
</dbReference>
<evidence type="ECO:0000256" key="8">
    <source>
        <dbReference type="ARBA" id="ARBA00025100"/>
    </source>
</evidence>
<accession>A0A9Q0QFT8</accession>
<evidence type="ECO:0008006" key="13">
    <source>
        <dbReference type="Google" id="ProtNLM"/>
    </source>
</evidence>
<feature type="transmembrane region" description="Helical" evidence="10">
    <location>
        <begin position="41"/>
        <end position="61"/>
    </location>
</feature>
<keyword evidence="3 10" id="KW-0812">Transmembrane</keyword>